<sequence>MDGEADEIVNATPKSKGCLETTKDVDDLNSDWEQEVPVRSSLCELDGQLEYSGFLRFKAFTLFLGLSFAGDRFLASCLRSWISRYSSEIILLMSSAREAVDDSPGRSFIKGPYVMMRPPTEALLAVASSEERGCCEDDGTPDILTSLTVDSVVAWRSGLVAWRSGLVAWRSGLVAWRSGLVALRSGLVAIGVGGFAIWVGGLAIGVGGLAIWVGGSAIWADSVVVDSVVPVSADLSSFLFRRGGGNGVR</sequence>
<dbReference type="AlphaFoldDB" id="A0A2N9G2G3"/>
<reference evidence="2" key="1">
    <citation type="submission" date="2018-02" db="EMBL/GenBank/DDBJ databases">
        <authorList>
            <person name="Cohen D.B."/>
            <person name="Kent A.D."/>
        </authorList>
    </citation>
    <scope>NUCLEOTIDE SEQUENCE</scope>
</reference>
<accession>A0A2N9G2G3</accession>
<protein>
    <submittedName>
        <fullName evidence="2">Uncharacterized protein</fullName>
    </submittedName>
</protein>
<keyword evidence="1" id="KW-0472">Membrane</keyword>
<dbReference type="EMBL" id="OIVN01001379">
    <property type="protein sequence ID" value="SPC93274.1"/>
    <property type="molecule type" value="Genomic_DNA"/>
</dbReference>
<feature type="transmembrane region" description="Helical" evidence="1">
    <location>
        <begin position="187"/>
        <end position="212"/>
    </location>
</feature>
<evidence type="ECO:0000256" key="1">
    <source>
        <dbReference type="SAM" id="Phobius"/>
    </source>
</evidence>
<name>A0A2N9G2G3_FAGSY</name>
<organism evidence="2">
    <name type="scientific">Fagus sylvatica</name>
    <name type="common">Beechnut</name>
    <dbReference type="NCBI Taxonomy" id="28930"/>
    <lineage>
        <taxon>Eukaryota</taxon>
        <taxon>Viridiplantae</taxon>
        <taxon>Streptophyta</taxon>
        <taxon>Embryophyta</taxon>
        <taxon>Tracheophyta</taxon>
        <taxon>Spermatophyta</taxon>
        <taxon>Magnoliopsida</taxon>
        <taxon>eudicotyledons</taxon>
        <taxon>Gunneridae</taxon>
        <taxon>Pentapetalae</taxon>
        <taxon>rosids</taxon>
        <taxon>fabids</taxon>
        <taxon>Fagales</taxon>
        <taxon>Fagaceae</taxon>
        <taxon>Fagus</taxon>
    </lineage>
</organism>
<proteinExistence type="predicted"/>
<evidence type="ECO:0000313" key="2">
    <source>
        <dbReference type="EMBL" id="SPC93274.1"/>
    </source>
</evidence>
<keyword evidence="1" id="KW-0812">Transmembrane</keyword>
<keyword evidence="1" id="KW-1133">Transmembrane helix</keyword>
<gene>
    <name evidence="2" type="ORF">FSB_LOCUS21156</name>
</gene>